<comment type="caution">
    <text evidence="5">The sequence shown here is derived from an EMBL/GenBank/DDBJ whole genome shotgun (WGS) entry which is preliminary data.</text>
</comment>
<protein>
    <recommendedName>
        <fullName evidence="3">Probable cyclic pyranopterin monophosphate synthase</fullName>
        <ecNumber evidence="3">4.6.1.17</ecNumber>
    </recommendedName>
    <alternativeName>
        <fullName evidence="3">Molybdenum cofactor biosynthesis protein C</fullName>
    </alternativeName>
</protein>
<proteinExistence type="inferred from homology"/>
<keyword evidence="3" id="KW-0456">Lyase</keyword>
<comment type="pathway">
    <text evidence="1 3">Cofactor biosynthesis; molybdopterin biosynthesis.</text>
</comment>
<sequence length="163" mass="17858">MDEKEFTHLTQSGVHMVEVGDKPVIKRTALARGKIKLTPETIHLIEKGEVKKGNVLTTAQIAAIQAVKSTSQMIPLCHPIPIGGVEVEFCVNHDSIEITVNVSSTGKTGVEMEAITGVSVGLLTIWDMVKSVEKDENGQYPSTRITDIEVIKKEKIKIKLEEI</sequence>
<comment type="subunit">
    <text evidence="3">Homohexamer; trimer of dimers.</text>
</comment>
<evidence type="ECO:0000259" key="4">
    <source>
        <dbReference type="Pfam" id="PF01967"/>
    </source>
</evidence>
<dbReference type="SUPFAM" id="SSF55040">
    <property type="entry name" value="Molybdenum cofactor biosynthesis protein C, MoaC"/>
    <property type="match status" value="1"/>
</dbReference>
<comment type="catalytic activity">
    <reaction evidence="3">
        <text>(8S)-3',8-cyclo-7,8-dihydroguanosine 5'-triphosphate = cyclic pyranopterin phosphate + diphosphate</text>
        <dbReference type="Rhea" id="RHEA:49580"/>
        <dbReference type="ChEBI" id="CHEBI:33019"/>
        <dbReference type="ChEBI" id="CHEBI:59648"/>
        <dbReference type="ChEBI" id="CHEBI:131766"/>
        <dbReference type="EC" id="4.6.1.17"/>
    </reaction>
</comment>
<keyword evidence="6" id="KW-1185">Reference proteome</keyword>
<dbReference type="UniPathway" id="UPA00344"/>
<name>K2QX57_METFP</name>
<dbReference type="PANTHER" id="PTHR22960">
    <property type="entry name" value="MOLYBDOPTERIN COFACTOR SYNTHESIS PROTEIN A"/>
    <property type="match status" value="1"/>
</dbReference>
<dbReference type="EMBL" id="AMPO01000012">
    <property type="protein sequence ID" value="EKF84828.1"/>
    <property type="molecule type" value="Genomic_DNA"/>
</dbReference>
<evidence type="ECO:0000256" key="3">
    <source>
        <dbReference type="HAMAP-Rule" id="MF_01224"/>
    </source>
</evidence>
<evidence type="ECO:0000256" key="2">
    <source>
        <dbReference type="ARBA" id="ARBA00023150"/>
    </source>
</evidence>
<evidence type="ECO:0000313" key="6">
    <source>
        <dbReference type="Proteomes" id="UP000007360"/>
    </source>
</evidence>
<dbReference type="NCBIfam" id="NF006870">
    <property type="entry name" value="PRK09364.1"/>
    <property type="match status" value="1"/>
</dbReference>
<dbReference type="InterPro" id="IPR023047">
    <property type="entry name" value="Mo_CF_biosynth-C_arc"/>
</dbReference>
<dbReference type="GO" id="GO:0061798">
    <property type="term" value="F:GTP 3',8'-cyclase activity"/>
    <property type="evidence" value="ECO:0007669"/>
    <property type="project" value="TreeGrafter"/>
</dbReference>
<gene>
    <name evidence="3" type="primary">moaC</name>
    <name evidence="5" type="ORF">A994_11557</name>
</gene>
<dbReference type="InterPro" id="IPR002820">
    <property type="entry name" value="Mopterin_CF_biosynth-C_dom"/>
</dbReference>
<organism evidence="5 6">
    <name type="scientific">Methanobacterium formicicum (strain DSM 3637 / PP1)</name>
    <dbReference type="NCBI Taxonomy" id="1204725"/>
    <lineage>
        <taxon>Archaea</taxon>
        <taxon>Methanobacteriati</taxon>
        <taxon>Methanobacteriota</taxon>
        <taxon>Methanomada group</taxon>
        <taxon>Methanobacteria</taxon>
        <taxon>Methanobacteriales</taxon>
        <taxon>Methanobacteriaceae</taxon>
        <taxon>Methanobacterium</taxon>
    </lineage>
</organism>
<dbReference type="EC" id="4.6.1.17" evidence="3"/>
<dbReference type="PATRIC" id="fig|1204725.3.peg.2321"/>
<accession>K2QX57</accession>
<evidence type="ECO:0000256" key="1">
    <source>
        <dbReference type="ARBA" id="ARBA00005046"/>
    </source>
</evidence>
<dbReference type="InterPro" id="IPR050105">
    <property type="entry name" value="MoCo_biosynth_MoaA/MoaC"/>
</dbReference>
<feature type="domain" description="Molybdopterin cofactor biosynthesis C (MoaC)" evidence="4">
    <location>
        <begin position="16"/>
        <end position="155"/>
    </location>
</feature>
<dbReference type="Pfam" id="PF01967">
    <property type="entry name" value="MoaC"/>
    <property type="match status" value="1"/>
</dbReference>
<evidence type="ECO:0000313" key="5">
    <source>
        <dbReference type="EMBL" id="EKF84828.1"/>
    </source>
</evidence>
<dbReference type="AlphaFoldDB" id="K2QX57"/>
<reference evidence="5 6" key="1">
    <citation type="journal article" date="2012" name="J. Bacteriol.">
        <title>Draft genome sequence of Methanobacterium formicicum DSM 3637, an archaebacterium isolated from the methane producer amoeba Pelomyxa palustris.</title>
        <authorList>
            <person name="Gutierrez G."/>
        </authorList>
    </citation>
    <scope>NUCLEOTIDE SEQUENCE [LARGE SCALE GENOMIC DNA]</scope>
    <source>
        <strain evidence="6">DSM 3637 / PP1</strain>
    </source>
</reference>
<dbReference type="Proteomes" id="UP000007360">
    <property type="component" value="Unassembled WGS sequence"/>
</dbReference>
<feature type="binding site" evidence="3">
    <location>
        <begin position="112"/>
        <end position="113"/>
    </location>
    <ligand>
        <name>substrate</name>
    </ligand>
</feature>
<dbReference type="RefSeq" id="WP_004031817.1">
    <property type="nucleotide sequence ID" value="NZ_AMPO01000012.1"/>
</dbReference>
<dbReference type="InterPro" id="IPR036522">
    <property type="entry name" value="MoaC_sf"/>
</dbReference>
<dbReference type="HAMAP" id="MF_01224_A">
    <property type="entry name" value="MoaC_A"/>
    <property type="match status" value="1"/>
</dbReference>
<dbReference type="InterPro" id="IPR023045">
    <property type="entry name" value="MoaC"/>
</dbReference>
<comment type="similarity">
    <text evidence="3">Belongs to the MoaC family.</text>
</comment>
<dbReference type="NCBIfam" id="NF008999">
    <property type="entry name" value="PRK12343.1"/>
    <property type="match status" value="1"/>
</dbReference>
<dbReference type="NCBIfam" id="TIGR00581">
    <property type="entry name" value="moaC"/>
    <property type="match status" value="1"/>
</dbReference>
<feature type="active site" evidence="3">
    <location>
        <position position="127"/>
    </location>
</feature>
<keyword evidence="2 3" id="KW-0501">Molybdenum cofactor biosynthesis</keyword>
<feature type="binding site" evidence="3">
    <location>
        <begin position="76"/>
        <end position="78"/>
    </location>
    <ligand>
        <name>substrate</name>
    </ligand>
</feature>
<dbReference type="GO" id="GO:0006777">
    <property type="term" value="P:Mo-molybdopterin cofactor biosynthetic process"/>
    <property type="evidence" value="ECO:0007669"/>
    <property type="project" value="UniProtKB-UniRule"/>
</dbReference>
<dbReference type="PANTHER" id="PTHR22960:SF0">
    <property type="entry name" value="MOLYBDENUM COFACTOR BIOSYNTHESIS PROTEIN 1"/>
    <property type="match status" value="1"/>
</dbReference>
<dbReference type="GO" id="GO:0061799">
    <property type="term" value="F:cyclic pyranopterin monophosphate synthase activity"/>
    <property type="evidence" value="ECO:0007669"/>
    <property type="project" value="UniProtKB-UniRule"/>
</dbReference>
<dbReference type="Gene3D" id="3.30.70.640">
    <property type="entry name" value="Molybdopterin cofactor biosynthesis C (MoaC) domain"/>
    <property type="match status" value="1"/>
</dbReference>
<comment type="function">
    <text evidence="3">Catalyzes the conversion of (8S)-3',8-cyclo-7,8-dihydroguanosine 5'-triphosphate to cyclic pyranopterin monophosphate (cPMP).</text>
</comment>
<dbReference type="OrthoDB" id="10067at2157"/>